<gene>
    <name evidence="1" type="ORF">A8C32_01770</name>
</gene>
<dbReference type="AlphaFoldDB" id="A0A1E5TA58"/>
<dbReference type="RefSeq" id="WP_069829726.1">
    <property type="nucleotide sequence ID" value="NZ_MDJD01000034.1"/>
</dbReference>
<dbReference type="EMBL" id="MDJD01000034">
    <property type="protein sequence ID" value="OEK08216.1"/>
    <property type="molecule type" value="Genomic_DNA"/>
</dbReference>
<organism evidence="1 2">
    <name type="scientific">Flavivirga aquatica</name>
    <dbReference type="NCBI Taxonomy" id="1849968"/>
    <lineage>
        <taxon>Bacteria</taxon>
        <taxon>Pseudomonadati</taxon>
        <taxon>Bacteroidota</taxon>
        <taxon>Flavobacteriia</taxon>
        <taxon>Flavobacteriales</taxon>
        <taxon>Flavobacteriaceae</taxon>
        <taxon>Flavivirga</taxon>
    </lineage>
</organism>
<name>A0A1E5TA58_9FLAO</name>
<evidence type="ECO:0000313" key="2">
    <source>
        <dbReference type="Proteomes" id="UP000095713"/>
    </source>
</evidence>
<keyword evidence="2" id="KW-1185">Reference proteome</keyword>
<protein>
    <submittedName>
        <fullName evidence="1">Uncharacterized protein</fullName>
    </submittedName>
</protein>
<sequence>MRTKHFTDALTYHAEQLIKQSVAKSVVFIEDDIHSFDVYRPLLHGDSEKEDIPEKTQALIITLLDVMIGNREAYLAQFKNPDDLLMLYDMGLENPKSVLLLIFKSDYDKTSKATQNRFIIQQQLKPGIHDLN</sequence>
<dbReference type="Proteomes" id="UP000095713">
    <property type="component" value="Unassembled WGS sequence"/>
</dbReference>
<reference evidence="1 2" key="1">
    <citation type="submission" date="2016-05" db="EMBL/GenBank/DDBJ databases">
        <title>Draft Genome Sequence of Algibacter sp. Strain SK-16 Isolated from the Surface Water of Aburatsubo Inlet.</title>
        <authorList>
            <person name="Wong S.-K."/>
            <person name="Yoshizawa S."/>
            <person name="Nakajima Y."/>
            <person name="Ogura Y."/>
            <person name="Tetsuya H."/>
            <person name="Hamasaki K."/>
        </authorList>
    </citation>
    <scope>NUCLEOTIDE SEQUENCE [LARGE SCALE GENOMIC DNA]</scope>
    <source>
        <strain evidence="1 2">SK-16</strain>
    </source>
</reference>
<comment type="caution">
    <text evidence="1">The sequence shown here is derived from an EMBL/GenBank/DDBJ whole genome shotgun (WGS) entry which is preliminary data.</text>
</comment>
<accession>A0A1E5TA58</accession>
<evidence type="ECO:0000313" key="1">
    <source>
        <dbReference type="EMBL" id="OEK08216.1"/>
    </source>
</evidence>
<proteinExistence type="predicted"/>